<organism evidence="2 3">
    <name type="scientific">Mycena alexandri</name>
    <dbReference type="NCBI Taxonomy" id="1745969"/>
    <lineage>
        <taxon>Eukaryota</taxon>
        <taxon>Fungi</taxon>
        <taxon>Dikarya</taxon>
        <taxon>Basidiomycota</taxon>
        <taxon>Agaricomycotina</taxon>
        <taxon>Agaricomycetes</taxon>
        <taxon>Agaricomycetidae</taxon>
        <taxon>Agaricales</taxon>
        <taxon>Marasmiineae</taxon>
        <taxon>Mycenaceae</taxon>
        <taxon>Mycena</taxon>
    </lineage>
</organism>
<proteinExistence type="predicted"/>
<reference evidence="2" key="1">
    <citation type="submission" date="2023-03" db="EMBL/GenBank/DDBJ databases">
        <title>Massive genome expansion in bonnet fungi (Mycena s.s.) driven by repeated elements and novel gene families across ecological guilds.</title>
        <authorList>
            <consortium name="Lawrence Berkeley National Laboratory"/>
            <person name="Harder C.B."/>
            <person name="Miyauchi S."/>
            <person name="Viragh M."/>
            <person name="Kuo A."/>
            <person name="Thoen E."/>
            <person name="Andreopoulos B."/>
            <person name="Lu D."/>
            <person name="Skrede I."/>
            <person name="Drula E."/>
            <person name="Henrissat B."/>
            <person name="Morin E."/>
            <person name="Kohler A."/>
            <person name="Barry K."/>
            <person name="LaButti K."/>
            <person name="Morin E."/>
            <person name="Salamov A."/>
            <person name="Lipzen A."/>
            <person name="Mereny Z."/>
            <person name="Hegedus B."/>
            <person name="Baldrian P."/>
            <person name="Stursova M."/>
            <person name="Weitz H."/>
            <person name="Taylor A."/>
            <person name="Grigoriev I.V."/>
            <person name="Nagy L.G."/>
            <person name="Martin F."/>
            <person name="Kauserud H."/>
        </authorList>
    </citation>
    <scope>NUCLEOTIDE SEQUENCE</scope>
    <source>
        <strain evidence="2">CBHHK200</strain>
    </source>
</reference>
<comment type="caution">
    <text evidence="2">The sequence shown here is derived from an EMBL/GenBank/DDBJ whole genome shotgun (WGS) entry which is preliminary data.</text>
</comment>
<name>A0AAD6S1A3_9AGAR</name>
<keyword evidence="3" id="KW-1185">Reference proteome</keyword>
<evidence type="ECO:0000313" key="3">
    <source>
        <dbReference type="Proteomes" id="UP001218188"/>
    </source>
</evidence>
<dbReference type="AlphaFoldDB" id="A0AAD6S1A3"/>
<feature type="region of interest" description="Disordered" evidence="1">
    <location>
        <begin position="1"/>
        <end position="49"/>
    </location>
</feature>
<evidence type="ECO:0000256" key="1">
    <source>
        <dbReference type="SAM" id="MobiDB-lite"/>
    </source>
</evidence>
<dbReference type="EMBL" id="JARJCM010000311">
    <property type="protein sequence ID" value="KAJ7018989.1"/>
    <property type="molecule type" value="Genomic_DNA"/>
</dbReference>
<feature type="compositionally biased region" description="Basic and acidic residues" evidence="1">
    <location>
        <begin position="24"/>
        <end position="49"/>
    </location>
</feature>
<gene>
    <name evidence="2" type="ORF">C8F04DRAFT_1198164</name>
</gene>
<evidence type="ECO:0000313" key="2">
    <source>
        <dbReference type="EMBL" id="KAJ7018989.1"/>
    </source>
</evidence>
<sequence length="334" mass="36738">MAKGKRSGKKHAEETTDTSMAATEARKKRDRESAKNQVSMEERREKKRIQMAERRAAVKAKRRVSDGPRRAKLAASKLAAAEVAASEVLTKMLELKQAPNEPSQPDEEEEELSEWEPPGPETFALWRANQAKEKAELQASGEWSESEEECGGGSRQGTPLESVSGRSSDVAHETGGHVEPSARNASNSSSVPVYVARGRRSIRLPTPSSNSPSPEPKGRLPNFYDMLWKSDNGYMAIIGSSEVTRMDEQRRQENFIAAEDTIDYATGLGGGRRRTRGHGRRNSNPLLHTRGRGDVDGRRRLNRVRNEGVVVGRGRVVLAVHVEGLAPGLLLLGE</sequence>
<feature type="region of interest" description="Disordered" evidence="1">
    <location>
        <begin position="94"/>
        <end position="218"/>
    </location>
</feature>
<feature type="compositionally biased region" description="Polar residues" evidence="1">
    <location>
        <begin position="156"/>
        <end position="167"/>
    </location>
</feature>
<dbReference type="Proteomes" id="UP001218188">
    <property type="component" value="Unassembled WGS sequence"/>
</dbReference>
<accession>A0AAD6S1A3</accession>
<protein>
    <submittedName>
        <fullName evidence="2">Uncharacterized protein</fullName>
    </submittedName>
</protein>
<feature type="compositionally biased region" description="Acidic residues" evidence="1">
    <location>
        <begin position="104"/>
        <end position="114"/>
    </location>
</feature>